<organism evidence="3 4">
    <name type="scientific">Diversispora epigaea</name>
    <dbReference type="NCBI Taxonomy" id="1348612"/>
    <lineage>
        <taxon>Eukaryota</taxon>
        <taxon>Fungi</taxon>
        <taxon>Fungi incertae sedis</taxon>
        <taxon>Mucoromycota</taxon>
        <taxon>Glomeromycotina</taxon>
        <taxon>Glomeromycetes</taxon>
        <taxon>Diversisporales</taxon>
        <taxon>Diversisporaceae</taxon>
        <taxon>Diversispora</taxon>
    </lineage>
</organism>
<comment type="caution">
    <text evidence="3">The sequence shown here is derived from an EMBL/GenBank/DDBJ whole genome shotgun (WGS) entry which is preliminary data.</text>
</comment>
<dbReference type="Gene3D" id="3.40.50.2300">
    <property type="match status" value="1"/>
</dbReference>
<gene>
    <name evidence="3" type="ORF">Glove_87g183</name>
</gene>
<proteinExistence type="predicted"/>
<evidence type="ECO:0000259" key="2">
    <source>
        <dbReference type="PROSITE" id="PS50822"/>
    </source>
</evidence>
<feature type="compositionally biased region" description="Low complexity" evidence="1">
    <location>
        <begin position="532"/>
        <end position="549"/>
    </location>
</feature>
<dbReference type="Proteomes" id="UP000266861">
    <property type="component" value="Unassembled WGS sequence"/>
</dbReference>
<dbReference type="InterPro" id="IPR036397">
    <property type="entry name" value="RNaseH_sf"/>
</dbReference>
<dbReference type="InterPro" id="IPR012337">
    <property type="entry name" value="RNaseH-like_sf"/>
</dbReference>
<dbReference type="STRING" id="1348612.A0A397J708"/>
<feature type="region of interest" description="Disordered" evidence="1">
    <location>
        <begin position="467"/>
        <end position="495"/>
    </location>
</feature>
<dbReference type="SMART" id="SM00950">
    <property type="entry name" value="Piwi"/>
    <property type="match status" value="1"/>
</dbReference>
<accession>A0A397J708</accession>
<sequence>MNEKTAVKPKDRFAIIENAINNIYKHQEDQNLRSIGMGISNKFIKLKSFVLPSPRILTNGNEVVPEAATWKVKKFLKSIDLVNWSVVSFEDPKILPLQQIINALKLLIEALMQKGIARNISQALTIGLKNAQLDKKTDETPPFIICIVNKKSDAQSSIYPIIKRICVTELGVMSQCIIGANMRGNITRWRQICSNLALKINGKLGGVNSSLAEVERNFFDDEKKSQEKFMFFGADIFHPVDYGKRPIVSVVASVNHEATRYAARYSMNQLLRNDTIKELNLMVISLVKEYKKNNDNLPDQIVFYRTEINEGQLFNILDEEILPLEDDLKKLYFYSLKDPPKFTFVTAHKRHHARFVPVNDEDADPNGGNCLPGTVIDTGIVVPQYFTFFLQSHASHLGTARSTYYHVIRNGGNFSRDEMYKLTYKLCFLSARCNIAISHVTPLHYTQYITNQVKHFISYEEIKEPPRVALGRGDGRGGRGRGRGDVPLPPPERPTRVQRNLFNTIVSNDQKIYGQNLVIAQQQQKTAHHHQQNNNNSNNNNNPTTATIIKNKKEIPIQQNS</sequence>
<dbReference type="AlphaFoldDB" id="A0A397J708"/>
<keyword evidence="4" id="KW-1185">Reference proteome</keyword>
<reference evidence="3 4" key="1">
    <citation type="submission" date="2018-08" db="EMBL/GenBank/DDBJ databases">
        <title>Genome and evolution of the arbuscular mycorrhizal fungus Diversispora epigaea (formerly Glomus versiforme) and its bacterial endosymbionts.</title>
        <authorList>
            <person name="Sun X."/>
            <person name="Fei Z."/>
            <person name="Harrison M."/>
        </authorList>
    </citation>
    <scope>NUCLEOTIDE SEQUENCE [LARGE SCALE GENOMIC DNA]</scope>
    <source>
        <strain evidence="3 4">IT104</strain>
    </source>
</reference>
<evidence type="ECO:0000313" key="3">
    <source>
        <dbReference type="EMBL" id="RHZ83861.1"/>
    </source>
</evidence>
<dbReference type="Gene3D" id="3.30.420.10">
    <property type="entry name" value="Ribonuclease H-like superfamily/Ribonuclease H"/>
    <property type="match status" value="1"/>
</dbReference>
<name>A0A397J708_9GLOM</name>
<feature type="region of interest" description="Disordered" evidence="1">
    <location>
        <begin position="520"/>
        <end position="561"/>
    </location>
</feature>
<dbReference type="EMBL" id="PQFF01000083">
    <property type="protein sequence ID" value="RHZ83861.1"/>
    <property type="molecule type" value="Genomic_DNA"/>
</dbReference>
<dbReference type="GO" id="GO:0003676">
    <property type="term" value="F:nucleic acid binding"/>
    <property type="evidence" value="ECO:0007669"/>
    <property type="project" value="InterPro"/>
</dbReference>
<dbReference type="OrthoDB" id="10252740at2759"/>
<dbReference type="PROSITE" id="PS50822">
    <property type="entry name" value="PIWI"/>
    <property type="match status" value="1"/>
</dbReference>
<dbReference type="InterPro" id="IPR003165">
    <property type="entry name" value="Piwi"/>
</dbReference>
<evidence type="ECO:0000313" key="4">
    <source>
        <dbReference type="Proteomes" id="UP000266861"/>
    </source>
</evidence>
<dbReference type="SUPFAM" id="SSF53098">
    <property type="entry name" value="Ribonuclease H-like"/>
    <property type="match status" value="1"/>
</dbReference>
<evidence type="ECO:0000256" key="1">
    <source>
        <dbReference type="SAM" id="MobiDB-lite"/>
    </source>
</evidence>
<protein>
    <recommendedName>
        <fullName evidence="2">Piwi domain-containing protein</fullName>
    </recommendedName>
</protein>
<dbReference type="PANTHER" id="PTHR22891">
    <property type="entry name" value="EUKARYOTIC TRANSLATION INITIATION FACTOR 2C"/>
    <property type="match status" value="1"/>
</dbReference>
<feature type="domain" description="Piwi" evidence="2">
    <location>
        <begin position="143"/>
        <end position="458"/>
    </location>
</feature>
<dbReference type="Pfam" id="PF02171">
    <property type="entry name" value="Piwi"/>
    <property type="match status" value="1"/>
</dbReference>